<gene>
    <name evidence="6" type="ORF">FZC84_20480</name>
</gene>
<sequence>MKAVQVTGPHQLSIVERDKPVISNNNEVLIKVKMVGICGSDIHIYHGTNPLATLPRVIGHEVTGEVEAVGEKVESIAAGDKVVLEPIEPCGDCYACRSGRGNVCSNLEVYGVHRDGGMQEYIVVPERRVHKVSDELDWKESVLIEPFTIGAQANWRGDVRAGDTVFIMGAGPIGLCCLKVAKSEGATVIISDLNENRLAFAKEWGADYTINASQANVIEAVMDITKQEGANVVIDAVCIPQTFEQSLEIVSAAGRVVVLGFDERPSSISQLPITKKEVTITGSRLQTEQFPRVIEMLNKKTIDPAGMVTQDFPLDQITEAIQLIETNPEEVRKVVISFDHQ</sequence>
<dbReference type="SUPFAM" id="SSF51735">
    <property type="entry name" value="NAD(P)-binding Rossmann-fold domains"/>
    <property type="match status" value="1"/>
</dbReference>
<dbReference type="InterPro" id="IPR011032">
    <property type="entry name" value="GroES-like_sf"/>
</dbReference>
<reference evidence="6 7" key="1">
    <citation type="submission" date="2019-08" db="EMBL/GenBank/DDBJ databases">
        <title>Bacillus genomes from the desert of Cuatro Cienegas, Coahuila.</title>
        <authorList>
            <person name="Olmedo-Alvarez G."/>
        </authorList>
    </citation>
    <scope>NUCLEOTIDE SEQUENCE [LARGE SCALE GENOMIC DNA]</scope>
    <source>
        <strain evidence="6 7">CH128b_4D</strain>
    </source>
</reference>
<dbReference type="Pfam" id="PF08240">
    <property type="entry name" value="ADH_N"/>
    <property type="match status" value="1"/>
</dbReference>
<proteinExistence type="inferred from homology"/>
<dbReference type="GO" id="GO:0016491">
    <property type="term" value="F:oxidoreductase activity"/>
    <property type="evidence" value="ECO:0007669"/>
    <property type="project" value="UniProtKB-KW"/>
</dbReference>
<evidence type="ECO:0000256" key="3">
    <source>
        <dbReference type="ARBA" id="ARBA00023002"/>
    </source>
</evidence>
<evidence type="ECO:0000313" key="6">
    <source>
        <dbReference type="EMBL" id="TYR96257.1"/>
    </source>
</evidence>
<dbReference type="InterPro" id="IPR013149">
    <property type="entry name" value="ADH-like_C"/>
</dbReference>
<keyword evidence="1 4" id="KW-0479">Metal-binding</keyword>
<keyword evidence="3" id="KW-0560">Oxidoreductase</keyword>
<dbReference type="Proteomes" id="UP000325182">
    <property type="component" value="Unassembled WGS sequence"/>
</dbReference>
<dbReference type="CDD" id="cd08261">
    <property type="entry name" value="Zn_ADH7"/>
    <property type="match status" value="1"/>
</dbReference>
<dbReference type="InterPro" id="IPR020843">
    <property type="entry name" value="ER"/>
</dbReference>
<feature type="domain" description="Enoyl reductase (ER)" evidence="5">
    <location>
        <begin position="8"/>
        <end position="336"/>
    </location>
</feature>
<dbReference type="PANTHER" id="PTHR43401">
    <property type="entry name" value="L-THREONINE 3-DEHYDROGENASE"/>
    <property type="match status" value="1"/>
</dbReference>
<dbReference type="SUPFAM" id="SSF50129">
    <property type="entry name" value="GroES-like"/>
    <property type="match status" value="1"/>
</dbReference>
<dbReference type="PROSITE" id="PS00059">
    <property type="entry name" value="ADH_ZINC"/>
    <property type="match status" value="1"/>
</dbReference>
<accession>A0A5D4M420</accession>
<dbReference type="Gene3D" id="3.40.50.720">
    <property type="entry name" value="NAD(P)-binding Rossmann-like Domain"/>
    <property type="match status" value="1"/>
</dbReference>
<comment type="similarity">
    <text evidence="4">Belongs to the zinc-containing alcohol dehydrogenase family.</text>
</comment>
<dbReference type="PANTHER" id="PTHR43401:SF2">
    <property type="entry name" value="L-THREONINE 3-DEHYDROGENASE"/>
    <property type="match status" value="1"/>
</dbReference>
<evidence type="ECO:0000256" key="4">
    <source>
        <dbReference type="RuleBase" id="RU361277"/>
    </source>
</evidence>
<evidence type="ECO:0000256" key="1">
    <source>
        <dbReference type="ARBA" id="ARBA00022723"/>
    </source>
</evidence>
<dbReference type="RefSeq" id="WP_148955066.1">
    <property type="nucleotide sequence ID" value="NZ_VTEG01000025.1"/>
</dbReference>
<organism evidence="6 7">
    <name type="scientific">Rossellomorea vietnamensis</name>
    <dbReference type="NCBI Taxonomy" id="218284"/>
    <lineage>
        <taxon>Bacteria</taxon>
        <taxon>Bacillati</taxon>
        <taxon>Bacillota</taxon>
        <taxon>Bacilli</taxon>
        <taxon>Bacillales</taxon>
        <taxon>Bacillaceae</taxon>
        <taxon>Rossellomorea</taxon>
    </lineage>
</organism>
<dbReference type="AlphaFoldDB" id="A0A5D4M420"/>
<dbReference type="SMART" id="SM00829">
    <property type="entry name" value="PKS_ER"/>
    <property type="match status" value="1"/>
</dbReference>
<dbReference type="InterPro" id="IPR050129">
    <property type="entry name" value="Zn_alcohol_dh"/>
</dbReference>
<evidence type="ECO:0000256" key="2">
    <source>
        <dbReference type="ARBA" id="ARBA00022833"/>
    </source>
</evidence>
<dbReference type="GO" id="GO:0008270">
    <property type="term" value="F:zinc ion binding"/>
    <property type="evidence" value="ECO:0007669"/>
    <property type="project" value="InterPro"/>
</dbReference>
<dbReference type="InterPro" id="IPR036291">
    <property type="entry name" value="NAD(P)-bd_dom_sf"/>
</dbReference>
<dbReference type="InterPro" id="IPR013154">
    <property type="entry name" value="ADH-like_N"/>
</dbReference>
<name>A0A5D4M420_9BACI</name>
<comment type="cofactor">
    <cofactor evidence="4">
        <name>Zn(2+)</name>
        <dbReference type="ChEBI" id="CHEBI:29105"/>
    </cofactor>
</comment>
<dbReference type="Gene3D" id="3.90.180.10">
    <property type="entry name" value="Medium-chain alcohol dehydrogenases, catalytic domain"/>
    <property type="match status" value="1"/>
</dbReference>
<dbReference type="InterPro" id="IPR002328">
    <property type="entry name" value="ADH_Zn_CS"/>
</dbReference>
<evidence type="ECO:0000259" key="5">
    <source>
        <dbReference type="SMART" id="SM00829"/>
    </source>
</evidence>
<dbReference type="EMBL" id="VTEG01000025">
    <property type="protein sequence ID" value="TYR96257.1"/>
    <property type="molecule type" value="Genomic_DNA"/>
</dbReference>
<comment type="caution">
    <text evidence="6">The sequence shown here is derived from an EMBL/GenBank/DDBJ whole genome shotgun (WGS) entry which is preliminary data.</text>
</comment>
<dbReference type="Pfam" id="PF00107">
    <property type="entry name" value="ADH_zinc_N"/>
    <property type="match status" value="1"/>
</dbReference>
<protein>
    <submittedName>
        <fullName evidence="6">Zinc-binding alcohol dehydrogenase family protein</fullName>
    </submittedName>
</protein>
<keyword evidence="2 4" id="KW-0862">Zinc</keyword>
<evidence type="ECO:0000313" key="7">
    <source>
        <dbReference type="Proteomes" id="UP000325182"/>
    </source>
</evidence>